<evidence type="ECO:0000259" key="4">
    <source>
        <dbReference type="Pfam" id="PF25137"/>
    </source>
</evidence>
<dbReference type="STRING" id="1842532.A7E78_10815"/>
<dbReference type="AlphaFoldDB" id="A0A1L3GQW1"/>
<organism evidence="5 6">
    <name type="scientific">Syntrophotalea acetylenivorans</name>
    <dbReference type="NCBI Taxonomy" id="1842532"/>
    <lineage>
        <taxon>Bacteria</taxon>
        <taxon>Pseudomonadati</taxon>
        <taxon>Thermodesulfobacteriota</taxon>
        <taxon>Desulfuromonadia</taxon>
        <taxon>Desulfuromonadales</taxon>
        <taxon>Syntrophotaleaceae</taxon>
        <taxon>Syntrophotalea</taxon>
    </lineage>
</organism>
<dbReference type="PANTHER" id="PTHR11496:SF83">
    <property type="entry name" value="HYDROXYACID-OXOACID TRANSHYDROGENASE, MITOCHONDRIAL"/>
    <property type="match status" value="1"/>
</dbReference>
<reference evidence="5 6" key="1">
    <citation type="journal article" date="2017" name="Genome Announc.">
        <title>Complete Genome Sequences of Two Acetylene-Fermenting Pelobacter acetylenicus Strains.</title>
        <authorList>
            <person name="Sutton J.M."/>
            <person name="Baesman S.M."/>
            <person name="Fierst J.L."/>
            <person name="Poret-Peterson A.T."/>
            <person name="Oremland R.S."/>
            <person name="Dunlap D.S."/>
            <person name="Akob D.M."/>
        </authorList>
    </citation>
    <scope>NUCLEOTIDE SEQUENCE [LARGE SCALE GENOMIC DNA]</scope>
    <source>
        <strain evidence="5 6">SFB93</strain>
    </source>
</reference>
<dbReference type="Gene3D" id="1.20.1090.10">
    <property type="entry name" value="Dehydroquinate synthase-like - alpha domain"/>
    <property type="match status" value="1"/>
</dbReference>
<dbReference type="Pfam" id="PF25137">
    <property type="entry name" value="ADH_Fe_C"/>
    <property type="match status" value="1"/>
</dbReference>
<dbReference type="Proteomes" id="UP000182517">
    <property type="component" value="Chromosome"/>
</dbReference>
<dbReference type="EMBL" id="CP015519">
    <property type="protein sequence ID" value="APG28295.1"/>
    <property type="molecule type" value="Genomic_DNA"/>
</dbReference>
<dbReference type="FunFam" id="1.20.1090.10:FF:000001">
    <property type="entry name" value="Aldehyde-alcohol dehydrogenase"/>
    <property type="match status" value="1"/>
</dbReference>
<proteinExistence type="inferred from homology"/>
<dbReference type="InterPro" id="IPR056798">
    <property type="entry name" value="ADH_Fe_C"/>
</dbReference>
<dbReference type="FunFam" id="3.40.50.1970:FF:000003">
    <property type="entry name" value="Alcohol dehydrogenase, iron-containing"/>
    <property type="match status" value="1"/>
</dbReference>
<dbReference type="RefSeq" id="WP_072284309.1">
    <property type="nucleotide sequence ID" value="NZ_CP015519.1"/>
</dbReference>
<evidence type="ECO:0000256" key="2">
    <source>
        <dbReference type="ARBA" id="ARBA00023002"/>
    </source>
</evidence>
<keyword evidence="2" id="KW-0560">Oxidoreductase</keyword>
<name>A0A1L3GQW1_9BACT</name>
<dbReference type="KEGG" id="pef:A7E78_10815"/>
<dbReference type="InterPro" id="IPR039697">
    <property type="entry name" value="Alcohol_dehydrogenase_Fe"/>
</dbReference>
<dbReference type="Pfam" id="PF00465">
    <property type="entry name" value="Fe-ADH"/>
    <property type="match status" value="1"/>
</dbReference>
<dbReference type="GO" id="GO:0004022">
    <property type="term" value="F:alcohol dehydrogenase (NAD+) activity"/>
    <property type="evidence" value="ECO:0007669"/>
    <property type="project" value="TreeGrafter"/>
</dbReference>
<evidence type="ECO:0000259" key="3">
    <source>
        <dbReference type="Pfam" id="PF00465"/>
    </source>
</evidence>
<protein>
    <submittedName>
        <fullName evidence="5">Alcohol dehydrogenase</fullName>
    </submittedName>
</protein>
<accession>A0A1L3GQW1</accession>
<feature type="domain" description="Fe-containing alcohol dehydrogenase-like C-terminal" evidence="4">
    <location>
        <begin position="188"/>
        <end position="381"/>
    </location>
</feature>
<dbReference type="PANTHER" id="PTHR11496">
    <property type="entry name" value="ALCOHOL DEHYDROGENASE"/>
    <property type="match status" value="1"/>
</dbReference>
<dbReference type="SUPFAM" id="SSF56796">
    <property type="entry name" value="Dehydroquinate synthase-like"/>
    <property type="match status" value="1"/>
</dbReference>
<comment type="similarity">
    <text evidence="1">Belongs to the iron-containing alcohol dehydrogenase family.</text>
</comment>
<evidence type="ECO:0000313" key="6">
    <source>
        <dbReference type="Proteomes" id="UP000182517"/>
    </source>
</evidence>
<dbReference type="InterPro" id="IPR001670">
    <property type="entry name" value="ADH_Fe/GldA"/>
</dbReference>
<dbReference type="OrthoDB" id="9778433at2"/>
<evidence type="ECO:0000313" key="5">
    <source>
        <dbReference type="EMBL" id="APG28295.1"/>
    </source>
</evidence>
<evidence type="ECO:0000256" key="1">
    <source>
        <dbReference type="ARBA" id="ARBA00007358"/>
    </source>
</evidence>
<sequence>MNISKFVIPEVIFGPGALQHLGESAAGSGAFRALVVTDSGLLETGWIDKATEYLAAAGVEFEIFSALSSNPKDTEVEVALERYRAAKCDAVIGVGGGSCADMAKVIAMLATNGGQLTDYEGINKIHQPLPPVIIVPTTAGTGTEVTQFARIVNTERRLKMSFVSRSLIPDIALIDPNLLSTVNPRLAATTGIDTLAHAIEAYVSLAATPLTDLHALKAVRLVFGNLRQAVTDRSDLQANTNMALASLNAGIAFSNAILGAGHAMTHQVGGLMDTHHGEANAILLPHVMQFNLPDCRQRFQQIAQAMAGLSSTDPLPAAEHAIEAVKKLVADIGLKQSLSDLGLSEDQLQRLTDNVMQDECIATNPRMATPKDIAELFRKAL</sequence>
<feature type="domain" description="Alcohol dehydrogenase iron-type/glycerol dehydrogenase GldA" evidence="3">
    <location>
        <begin position="10"/>
        <end position="176"/>
    </location>
</feature>
<keyword evidence="6" id="KW-1185">Reference proteome</keyword>
<dbReference type="Gene3D" id="3.40.50.1970">
    <property type="match status" value="1"/>
</dbReference>
<dbReference type="GO" id="GO:0046872">
    <property type="term" value="F:metal ion binding"/>
    <property type="evidence" value="ECO:0007669"/>
    <property type="project" value="InterPro"/>
</dbReference>
<gene>
    <name evidence="5" type="ORF">A7E78_10815</name>
</gene>